<dbReference type="AlphaFoldDB" id="X0UX79"/>
<comment type="caution">
    <text evidence="1">The sequence shown here is derived from an EMBL/GenBank/DDBJ whole genome shotgun (WGS) entry which is preliminary data.</text>
</comment>
<feature type="non-terminal residue" evidence="1">
    <location>
        <position position="79"/>
    </location>
</feature>
<proteinExistence type="predicted"/>
<evidence type="ECO:0000313" key="1">
    <source>
        <dbReference type="EMBL" id="GAG03812.1"/>
    </source>
</evidence>
<name>X0UX79_9ZZZZ</name>
<sequence length="79" mass="9079">MFKSIKNQIRKKVITYLTNDVFKIVTVDNILQEKPDGLYLGGELMDPELETQLRDDAGKLLNSVLWEEVLEKPLQNDAC</sequence>
<organism evidence="1">
    <name type="scientific">marine sediment metagenome</name>
    <dbReference type="NCBI Taxonomy" id="412755"/>
    <lineage>
        <taxon>unclassified sequences</taxon>
        <taxon>metagenomes</taxon>
        <taxon>ecological metagenomes</taxon>
    </lineage>
</organism>
<dbReference type="EMBL" id="BARS01028039">
    <property type="protein sequence ID" value="GAG03812.1"/>
    <property type="molecule type" value="Genomic_DNA"/>
</dbReference>
<accession>X0UX79</accession>
<reference evidence="1" key="1">
    <citation type="journal article" date="2014" name="Front. Microbiol.">
        <title>High frequency of phylogenetically diverse reductive dehalogenase-homologous genes in deep subseafloor sedimentary metagenomes.</title>
        <authorList>
            <person name="Kawai M."/>
            <person name="Futagami T."/>
            <person name="Toyoda A."/>
            <person name="Takaki Y."/>
            <person name="Nishi S."/>
            <person name="Hori S."/>
            <person name="Arai W."/>
            <person name="Tsubouchi T."/>
            <person name="Morono Y."/>
            <person name="Uchiyama I."/>
            <person name="Ito T."/>
            <person name="Fujiyama A."/>
            <person name="Inagaki F."/>
            <person name="Takami H."/>
        </authorList>
    </citation>
    <scope>NUCLEOTIDE SEQUENCE</scope>
    <source>
        <strain evidence="1">Expedition CK06-06</strain>
    </source>
</reference>
<gene>
    <name evidence="1" type="ORF">S01H1_43984</name>
</gene>
<protein>
    <submittedName>
        <fullName evidence="1">Uncharacterized protein</fullName>
    </submittedName>
</protein>